<feature type="non-terminal residue" evidence="1">
    <location>
        <position position="1"/>
    </location>
</feature>
<dbReference type="Gene3D" id="1.10.150.440">
    <property type="match status" value="1"/>
</dbReference>
<organism evidence="1">
    <name type="scientific">Amblyomma aureolatum</name>
    <dbReference type="NCBI Taxonomy" id="187763"/>
    <lineage>
        <taxon>Eukaryota</taxon>
        <taxon>Metazoa</taxon>
        <taxon>Ecdysozoa</taxon>
        <taxon>Arthropoda</taxon>
        <taxon>Chelicerata</taxon>
        <taxon>Arachnida</taxon>
        <taxon>Acari</taxon>
        <taxon>Parasitiformes</taxon>
        <taxon>Ixodida</taxon>
        <taxon>Ixodoidea</taxon>
        <taxon>Ixodidae</taxon>
        <taxon>Amblyomminae</taxon>
        <taxon>Amblyomma</taxon>
    </lineage>
</organism>
<sequence>ALLCVARADQGFSICNVTSEVRHNLVTCVRTNVNEETSQKLTEVKERLHCEDLDCVFQKICELNSETHQQHSNTFFSEPVKVAVRAALATCQQNHH</sequence>
<proteinExistence type="evidence at transcript level"/>
<dbReference type="AlphaFoldDB" id="A0A1E1WWG1"/>
<name>A0A1E1WWG1_9ACAR</name>
<protein>
    <submittedName>
        <fullName evidence="1">Putative microplusin-like antibacteral peptide</fullName>
    </submittedName>
</protein>
<accession>A0A1E1WWG1</accession>
<evidence type="ECO:0000313" key="1">
    <source>
        <dbReference type="EMBL" id="JAT91322.1"/>
    </source>
</evidence>
<dbReference type="EMBL" id="GFAC01007866">
    <property type="protein sequence ID" value="JAT91322.1"/>
    <property type="molecule type" value="mRNA"/>
</dbReference>
<reference evidence="1" key="1">
    <citation type="journal article" date="2017" name="Front. Cell. Infect. Microbiol.">
        <title>The Distinct Transcriptional Response of the Midgut of Amblyomma sculptum and Amblyomma aureolatum Ticks to Rickettsia rickettsii Correlates to Their Differences in Susceptibility to Infection.</title>
        <authorList>
            <person name="Martins L.A."/>
            <person name="Galletti M.F.B.M."/>
            <person name="Ribeiro J.M."/>
            <person name="Fujita A."/>
            <person name="Costa F.B."/>
            <person name="Labruna M.B."/>
            <person name="Daffre S."/>
            <person name="Fogaca A.C."/>
        </authorList>
    </citation>
    <scope>NUCLEOTIDE SEQUENCE</scope>
</reference>